<keyword evidence="5" id="KW-1185">Reference proteome</keyword>
<dbReference type="FunFam" id="3.30.505.10:FF:000057">
    <property type="entry name" value="Signal transducer and activator of transcription"/>
    <property type="match status" value="1"/>
</dbReference>
<dbReference type="EMBL" id="JARKHS020008798">
    <property type="protein sequence ID" value="KAK8780495.1"/>
    <property type="molecule type" value="Genomic_DNA"/>
</dbReference>
<sequence>MLRQGCNGTFLLRFSDSELGGVTIAWLHEDPQQDTKEVIMIQPFTSRDFTIRSLADRVSDLQQLTYMYPDIPKDQAFGKYYTPLTDSQPAISNGYVKPVLVTQIPG</sequence>
<evidence type="ECO:0000256" key="2">
    <source>
        <dbReference type="PROSITE-ProRule" id="PRU00191"/>
    </source>
</evidence>
<dbReference type="Proteomes" id="UP001321473">
    <property type="component" value="Unassembled WGS sequence"/>
</dbReference>
<dbReference type="GO" id="GO:0007165">
    <property type="term" value="P:signal transduction"/>
    <property type="evidence" value="ECO:0007669"/>
    <property type="project" value="InterPro"/>
</dbReference>
<dbReference type="AlphaFoldDB" id="A0AAQ4F103"/>
<dbReference type="PROSITE" id="PS50001">
    <property type="entry name" value="SH2"/>
    <property type="match status" value="1"/>
</dbReference>
<dbReference type="InterPro" id="IPR001217">
    <property type="entry name" value="STAT"/>
</dbReference>
<dbReference type="SUPFAM" id="SSF55550">
    <property type="entry name" value="SH2 domain"/>
    <property type="match status" value="1"/>
</dbReference>
<dbReference type="Pfam" id="PF00017">
    <property type="entry name" value="SH2"/>
    <property type="match status" value="1"/>
</dbReference>
<evidence type="ECO:0000313" key="5">
    <source>
        <dbReference type="Proteomes" id="UP001321473"/>
    </source>
</evidence>
<protein>
    <recommendedName>
        <fullName evidence="3">SH2 domain-containing protein</fullName>
    </recommendedName>
</protein>
<dbReference type="InterPro" id="IPR000980">
    <property type="entry name" value="SH2"/>
</dbReference>
<proteinExistence type="predicted"/>
<evidence type="ECO:0000259" key="3">
    <source>
        <dbReference type="PROSITE" id="PS50001"/>
    </source>
</evidence>
<organism evidence="4 5">
    <name type="scientific">Amblyomma americanum</name>
    <name type="common">Lone star tick</name>
    <dbReference type="NCBI Taxonomy" id="6943"/>
    <lineage>
        <taxon>Eukaryota</taxon>
        <taxon>Metazoa</taxon>
        <taxon>Ecdysozoa</taxon>
        <taxon>Arthropoda</taxon>
        <taxon>Chelicerata</taxon>
        <taxon>Arachnida</taxon>
        <taxon>Acari</taxon>
        <taxon>Parasitiformes</taxon>
        <taxon>Ixodida</taxon>
        <taxon>Ixodoidea</taxon>
        <taxon>Ixodidae</taxon>
        <taxon>Amblyomminae</taxon>
        <taxon>Amblyomma</taxon>
    </lineage>
</organism>
<dbReference type="Gene3D" id="3.30.505.10">
    <property type="entry name" value="SH2 domain"/>
    <property type="match status" value="1"/>
</dbReference>
<dbReference type="GO" id="GO:0003700">
    <property type="term" value="F:DNA-binding transcription factor activity"/>
    <property type="evidence" value="ECO:0007669"/>
    <property type="project" value="InterPro"/>
</dbReference>
<name>A0AAQ4F103_AMBAM</name>
<accession>A0AAQ4F103</accession>
<reference evidence="4 5" key="1">
    <citation type="journal article" date="2023" name="Arcadia Sci">
        <title>De novo assembly of a long-read Amblyomma americanum tick genome.</title>
        <authorList>
            <person name="Chou S."/>
            <person name="Poskanzer K.E."/>
            <person name="Rollins M."/>
            <person name="Thuy-Boun P.S."/>
        </authorList>
    </citation>
    <scope>NUCLEOTIDE SEQUENCE [LARGE SCALE GENOMIC DNA]</scope>
    <source>
        <strain evidence="4">F_SG_1</strain>
        <tissue evidence="4">Salivary glands</tissue>
    </source>
</reference>
<comment type="caution">
    <text evidence="4">The sequence shown here is derived from an EMBL/GenBank/DDBJ whole genome shotgun (WGS) entry which is preliminary data.</text>
</comment>
<evidence type="ECO:0000313" key="4">
    <source>
        <dbReference type="EMBL" id="KAK8780495.1"/>
    </source>
</evidence>
<keyword evidence="1 2" id="KW-0727">SH2 domain</keyword>
<gene>
    <name evidence="4" type="ORF">V5799_018165</name>
</gene>
<dbReference type="InterPro" id="IPR036860">
    <property type="entry name" value="SH2_dom_sf"/>
</dbReference>
<dbReference type="CDD" id="cd09919">
    <property type="entry name" value="SH2_STAT_family"/>
    <property type="match status" value="1"/>
</dbReference>
<dbReference type="PANTHER" id="PTHR11801">
    <property type="entry name" value="SIGNAL TRANSDUCER AND ACTIVATOR OF TRANSCRIPTION"/>
    <property type="match status" value="1"/>
</dbReference>
<evidence type="ECO:0000256" key="1">
    <source>
        <dbReference type="ARBA" id="ARBA00022999"/>
    </source>
</evidence>
<feature type="domain" description="SH2" evidence="3">
    <location>
        <begin position="1"/>
        <end position="84"/>
    </location>
</feature>